<evidence type="ECO:0000256" key="3">
    <source>
        <dbReference type="ARBA" id="ARBA00022989"/>
    </source>
</evidence>
<comment type="subcellular location">
    <subcellularLocation>
        <location evidence="1">Membrane</location>
        <topology evidence="1">Multi-pass membrane protein</topology>
    </subcellularLocation>
</comment>
<dbReference type="Proteomes" id="UP000813423">
    <property type="component" value="Unassembled WGS sequence"/>
</dbReference>
<accession>A0A9P8STX0</accession>
<dbReference type="Pfam" id="PF01284">
    <property type="entry name" value="MARVEL"/>
    <property type="match status" value="1"/>
</dbReference>
<evidence type="ECO:0000256" key="5">
    <source>
        <dbReference type="SAM" id="Phobius"/>
    </source>
</evidence>
<dbReference type="InterPro" id="IPR008253">
    <property type="entry name" value="Marvel"/>
</dbReference>
<protein>
    <recommendedName>
        <fullName evidence="6">MARVEL domain-containing protein</fullName>
    </recommendedName>
</protein>
<feature type="transmembrane region" description="Helical" evidence="5">
    <location>
        <begin position="136"/>
        <end position="154"/>
    </location>
</feature>
<dbReference type="PANTHER" id="PTHR42083">
    <property type="entry name" value="MARVEL DOMAIN-CONTAINING PROTEIN"/>
    <property type="match status" value="1"/>
</dbReference>
<feature type="domain" description="MARVEL" evidence="6">
    <location>
        <begin position="62"/>
        <end position="170"/>
    </location>
</feature>
<evidence type="ECO:0000256" key="2">
    <source>
        <dbReference type="ARBA" id="ARBA00022692"/>
    </source>
</evidence>
<dbReference type="OMA" id="KMYIGVH"/>
<dbReference type="PANTHER" id="PTHR42083:SF1">
    <property type="entry name" value="MARVEL DOMAIN-CONTAINING PROTEIN"/>
    <property type="match status" value="1"/>
</dbReference>
<dbReference type="GO" id="GO:0016020">
    <property type="term" value="C:membrane"/>
    <property type="evidence" value="ECO:0007669"/>
    <property type="project" value="UniProtKB-SubCell"/>
</dbReference>
<name>A0A9P8STX0_ASPFM</name>
<keyword evidence="2 5" id="KW-0812">Transmembrane</keyword>
<organism evidence="7 8">
    <name type="scientific">Aspergillus fumigatus</name>
    <name type="common">Neosartorya fumigata</name>
    <dbReference type="NCBI Taxonomy" id="746128"/>
    <lineage>
        <taxon>Eukaryota</taxon>
        <taxon>Fungi</taxon>
        <taxon>Dikarya</taxon>
        <taxon>Ascomycota</taxon>
        <taxon>Pezizomycotina</taxon>
        <taxon>Eurotiomycetes</taxon>
        <taxon>Eurotiomycetidae</taxon>
        <taxon>Eurotiales</taxon>
        <taxon>Aspergillaceae</taxon>
        <taxon>Aspergillus</taxon>
        <taxon>Aspergillus subgen. Fumigati</taxon>
    </lineage>
</organism>
<evidence type="ECO:0000313" key="8">
    <source>
        <dbReference type="Proteomes" id="UP000813423"/>
    </source>
</evidence>
<keyword evidence="3 5" id="KW-1133">Transmembrane helix</keyword>
<dbReference type="EMBL" id="JAIBSC010000026">
    <property type="protein sequence ID" value="KAH1907636.1"/>
    <property type="molecule type" value="Genomic_DNA"/>
</dbReference>
<keyword evidence="4 5" id="KW-0472">Membrane</keyword>
<sequence length="219" mass="24721">MWFLVLKLLRIGVKEAKKHKAKKNAANTSTIDPENISLDRNTNMPFPADSTPARNPLITLLETILRFIQFVFGLTVIGLYGRDLHDGDKAAAPAKWVYAVVTAFLAVMTATVYLILPFVMKGRTPVARRARVQLPLFIWESVLCILWLTLFGIFGKMYIGNYSEGDMVTRMRHAVWVDLVNLGLWIVTMGWVGLRWWRGVKGGQEGGEREMEDVEKAGP</sequence>
<evidence type="ECO:0000256" key="4">
    <source>
        <dbReference type="ARBA" id="ARBA00023136"/>
    </source>
</evidence>
<feature type="transmembrane region" description="Helical" evidence="5">
    <location>
        <begin position="96"/>
        <end position="116"/>
    </location>
</feature>
<feature type="transmembrane region" description="Helical" evidence="5">
    <location>
        <begin position="64"/>
        <end position="81"/>
    </location>
</feature>
<dbReference type="AlphaFoldDB" id="A0A9P8STX0"/>
<proteinExistence type="predicted"/>
<comment type="caution">
    <text evidence="7">The sequence shown here is derived from an EMBL/GenBank/DDBJ whole genome shotgun (WGS) entry which is preliminary data.</text>
</comment>
<feature type="transmembrane region" description="Helical" evidence="5">
    <location>
        <begin position="174"/>
        <end position="194"/>
    </location>
</feature>
<gene>
    <name evidence="7" type="ORF">KXV57_004126</name>
</gene>
<reference evidence="7" key="1">
    <citation type="submission" date="2021-08" db="EMBL/GenBank/DDBJ databases">
        <title>Global Aspergillus fumigatus from environmental and clinical sources.</title>
        <authorList>
            <person name="Barber A."/>
            <person name="Sae-Ong T."/>
        </authorList>
    </citation>
    <scope>NUCLEOTIDE SEQUENCE</scope>
    <source>
        <strain evidence="7">NRZ-2016-071</strain>
    </source>
</reference>
<evidence type="ECO:0000259" key="6">
    <source>
        <dbReference type="Pfam" id="PF01284"/>
    </source>
</evidence>
<evidence type="ECO:0000256" key="1">
    <source>
        <dbReference type="ARBA" id="ARBA00004141"/>
    </source>
</evidence>
<evidence type="ECO:0000313" key="7">
    <source>
        <dbReference type="EMBL" id="KAH1907636.1"/>
    </source>
</evidence>